<dbReference type="InterPro" id="IPR052564">
    <property type="entry name" value="N-acetyltrans/Recomb-assoc"/>
</dbReference>
<reference evidence="2 3" key="1">
    <citation type="journal article" date="2011" name="J. Bacteriol.">
        <title>Genome sequence of Brevibacillus laterosporus LMG 15441, a pathogen of invertebrates.</title>
        <authorList>
            <person name="Djukic M."/>
            <person name="Poehlein A."/>
            <person name="Thurmer A."/>
            <person name="Daniel R."/>
        </authorList>
    </citation>
    <scope>NUCLEOTIDE SEQUENCE [LARGE SCALE GENOMIC DNA]</scope>
    <source>
        <strain evidence="2 3">LMG 15441</strain>
    </source>
</reference>
<evidence type="ECO:0000313" key="3">
    <source>
        <dbReference type="Proteomes" id="UP000005850"/>
    </source>
</evidence>
<dbReference type="PROSITE" id="PS51186">
    <property type="entry name" value="GNAT"/>
    <property type="match status" value="1"/>
</dbReference>
<dbReference type="InterPro" id="IPR016181">
    <property type="entry name" value="Acyl_CoA_acyltransferase"/>
</dbReference>
<dbReference type="Pfam" id="PF13673">
    <property type="entry name" value="Acetyltransf_10"/>
    <property type="match status" value="1"/>
</dbReference>
<dbReference type="SUPFAM" id="SSF55729">
    <property type="entry name" value="Acyl-CoA N-acyltransferases (Nat)"/>
    <property type="match status" value="1"/>
</dbReference>
<sequence length="159" mass="18293">MIVRMYTESDTEHLVSLFYDTVHSIAAHDYSPEQLNAWAPADEQMNKLISWPESLRLNRTYVAEINRTIVGFCDMTIQGYLDRLYVHKDFQRQGIASRLLRCMEKEAKKLGLTTITTHASITAKPFFESHGYESIQAQTVVRRGILLGNYQMQKSLTTS</sequence>
<name>A0A075R0K5_BRELA</name>
<evidence type="ECO:0000259" key="1">
    <source>
        <dbReference type="PROSITE" id="PS51186"/>
    </source>
</evidence>
<dbReference type="eggNOG" id="COG0456">
    <property type="taxonomic scope" value="Bacteria"/>
</dbReference>
<proteinExistence type="predicted"/>
<dbReference type="EMBL" id="CP007806">
    <property type="protein sequence ID" value="AIG24966.1"/>
    <property type="molecule type" value="Genomic_DNA"/>
</dbReference>
<evidence type="ECO:0000313" key="2">
    <source>
        <dbReference type="EMBL" id="AIG24966.1"/>
    </source>
</evidence>
<organism evidence="2 3">
    <name type="scientific">Brevibacillus laterosporus LMG 15441</name>
    <dbReference type="NCBI Taxonomy" id="1042163"/>
    <lineage>
        <taxon>Bacteria</taxon>
        <taxon>Bacillati</taxon>
        <taxon>Bacillota</taxon>
        <taxon>Bacilli</taxon>
        <taxon>Bacillales</taxon>
        <taxon>Paenibacillaceae</taxon>
        <taxon>Brevibacillus</taxon>
    </lineage>
</organism>
<dbReference type="Proteomes" id="UP000005850">
    <property type="component" value="Chromosome"/>
</dbReference>
<keyword evidence="2" id="KW-0808">Transferase</keyword>
<dbReference type="Gene3D" id="3.40.630.30">
    <property type="match status" value="1"/>
</dbReference>
<dbReference type="GO" id="GO:0016747">
    <property type="term" value="F:acyltransferase activity, transferring groups other than amino-acyl groups"/>
    <property type="evidence" value="ECO:0007669"/>
    <property type="project" value="InterPro"/>
</dbReference>
<dbReference type="KEGG" id="blr:BRLA_c006080"/>
<dbReference type="HOGENOM" id="CLU_087351_0_1_9"/>
<dbReference type="CDD" id="cd04301">
    <property type="entry name" value="NAT_SF"/>
    <property type="match status" value="1"/>
</dbReference>
<dbReference type="EC" id="2.3.1.-" evidence="2"/>
<protein>
    <submittedName>
        <fullName evidence="2">Putative N-acetyltransferase YafP</fullName>
        <ecNumber evidence="2">2.3.1.-</ecNumber>
    </submittedName>
</protein>
<keyword evidence="2" id="KW-0012">Acyltransferase</keyword>
<feature type="domain" description="N-acetyltransferase" evidence="1">
    <location>
        <begin position="1"/>
        <end position="157"/>
    </location>
</feature>
<keyword evidence="3" id="KW-1185">Reference proteome</keyword>
<dbReference type="PANTHER" id="PTHR43451">
    <property type="entry name" value="ACETYLTRANSFERASE (GNAT) FAMILY PROTEIN"/>
    <property type="match status" value="1"/>
</dbReference>
<dbReference type="AlphaFoldDB" id="A0A075R0K5"/>
<accession>A0A075R0K5</accession>
<dbReference type="RefSeq" id="WP_003335560.1">
    <property type="nucleotide sequence ID" value="NZ_CP007806.1"/>
</dbReference>
<gene>
    <name evidence="2" type="primary">yafP</name>
    <name evidence="2" type="ORF">BRLA_c006080</name>
</gene>
<dbReference type="PANTHER" id="PTHR43451:SF1">
    <property type="entry name" value="ACETYLTRANSFERASE"/>
    <property type="match status" value="1"/>
</dbReference>
<dbReference type="InterPro" id="IPR000182">
    <property type="entry name" value="GNAT_dom"/>
</dbReference>